<dbReference type="GeneID" id="37042854"/>
<feature type="region of interest" description="Disordered" evidence="1">
    <location>
        <begin position="1488"/>
        <end position="1536"/>
    </location>
</feature>
<dbReference type="PANTHER" id="PTHR13318:SF190">
    <property type="entry name" value="PARTNER OF PAIRED, ISOFORM B"/>
    <property type="match status" value="1"/>
</dbReference>
<feature type="compositionally biased region" description="Low complexity" evidence="1">
    <location>
        <begin position="448"/>
        <end position="461"/>
    </location>
</feature>
<protein>
    <recommendedName>
        <fullName evidence="4">RNI-like protein</fullName>
    </recommendedName>
</protein>
<dbReference type="InterPro" id="IPR006553">
    <property type="entry name" value="Leu-rich_rpt_Cys-con_subtyp"/>
</dbReference>
<feature type="compositionally biased region" description="Low complexity" evidence="1">
    <location>
        <begin position="500"/>
        <end position="513"/>
    </location>
</feature>
<dbReference type="EMBL" id="KZ819635">
    <property type="protein sequence ID" value="PWN91268.1"/>
    <property type="molecule type" value="Genomic_DNA"/>
</dbReference>
<dbReference type="GO" id="GO:0031146">
    <property type="term" value="P:SCF-dependent proteasomal ubiquitin-dependent protein catabolic process"/>
    <property type="evidence" value="ECO:0007669"/>
    <property type="project" value="TreeGrafter"/>
</dbReference>
<keyword evidence="3" id="KW-1185">Reference proteome</keyword>
<feature type="compositionally biased region" description="Polar residues" evidence="1">
    <location>
        <begin position="346"/>
        <end position="375"/>
    </location>
</feature>
<evidence type="ECO:0000256" key="1">
    <source>
        <dbReference type="SAM" id="MobiDB-lite"/>
    </source>
</evidence>
<dbReference type="SUPFAM" id="SSF52047">
    <property type="entry name" value="RNI-like"/>
    <property type="match status" value="1"/>
</dbReference>
<dbReference type="OrthoDB" id="550575at2759"/>
<dbReference type="RefSeq" id="XP_025378466.1">
    <property type="nucleotide sequence ID" value="XM_025520938.1"/>
</dbReference>
<feature type="region of interest" description="Disordered" evidence="1">
    <location>
        <begin position="582"/>
        <end position="601"/>
    </location>
</feature>
<feature type="compositionally biased region" description="Polar residues" evidence="1">
    <location>
        <begin position="121"/>
        <end position="138"/>
    </location>
</feature>
<dbReference type="PANTHER" id="PTHR13318">
    <property type="entry name" value="PARTNER OF PAIRED, ISOFORM B-RELATED"/>
    <property type="match status" value="1"/>
</dbReference>
<feature type="compositionally biased region" description="Low complexity" evidence="1">
    <location>
        <begin position="423"/>
        <end position="436"/>
    </location>
</feature>
<dbReference type="GO" id="GO:0019005">
    <property type="term" value="C:SCF ubiquitin ligase complex"/>
    <property type="evidence" value="ECO:0007669"/>
    <property type="project" value="TreeGrafter"/>
</dbReference>
<evidence type="ECO:0008006" key="4">
    <source>
        <dbReference type="Google" id="ProtNLM"/>
    </source>
</evidence>
<dbReference type="InterPro" id="IPR032675">
    <property type="entry name" value="LRR_dom_sf"/>
</dbReference>
<feature type="compositionally biased region" description="Basic and acidic residues" evidence="1">
    <location>
        <begin position="300"/>
        <end position="322"/>
    </location>
</feature>
<feature type="compositionally biased region" description="Polar residues" evidence="1">
    <location>
        <begin position="1382"/>
        <end position="1395"/>
    </location>
</feature>
<dbReference type="Proteomes" id="UP000245768">
    <property type="component" value="Unassembled WGS sequence"/>
</dbReference>
<name>A0A316YRH3_9BASI</name>
<proteinExistence type="predicted"/>
<gene>
    <name evidence="2" type="ORF">FA10DRAFT_265137</name>
</gene>
<feature type="region of interest" description="Disordered" evidence="1">
    <location>
        <begin position="116"/>
        <end position="185"/>
    </location>
</feature>
<feature type="region of interest" description="Disordered" evidence="1">
    <location>
        <begin position="201"/>
        <end position="234"/>
    </location>
</feature>
<evidence type="ECO:0000313" key="3">
    <source>
        <dbReference type="Proteomes" id="UP000245768"/>
    </source>
</evidence>
<feature type="region of interest" description="Disordered" evidence="1">
    <location>
        <begin position="422"/>
        <end position="473"/>
    </location>
</feature>
<feature type="region of interest" description="Disordered" evidence="1">
    <location>
        <begin position="260"/>
        <end position="376"/>
    </location>
</feature>
<dbReference type="InParanoid" id="A0A316YRH3"/>
<dbReference type="SMART" id="SM00367">
    <property type="entry name" value="LRR_CC"/>
    <property type="match status" value="5"/>
</dbReference>
<feature type="compositionally biased region" description="Low complexity" evidence="1">
    <location>
        <begin position="1396"/>
        <end position="1406"/>
    </location>
</feature>
<feature type="compositionally biased region" description="Low complexity" evidence="1">
    <location>
        <begin position="1500"/>
        <end position="1511"/>
    </location>
</feature>
<dbReference type="Gene3D" id="3.80.10.10">
    <property type="entry name" value="Ribonuclease Inhibitor"/>
    <property type="match status" value="2"/>
</dbReference>
<feature type="region of interest" description="Disordered" evidence="1">
    <location>
        <begin position="495"/>
        <end position="547"/>
    </location>
</feature>
<organism evidence="2 3">
    <name type="scientific">Acaromyces ingoldii</name>
    <dbReference type="NCBI Taxonomy" id="215250"/>
    <lineage>
        <taxon>Eukaryota</taxon>
        <taxon>Fungi</taxon>
        <taxon>Dikarya</taxon>
        <taxon>Basidiomycota</taxon>
        <taxon>Ustilaginomycotina</taxon>
        <taxon>Exobasidiomycetes</taxon>
        <taxon>Exobasidiales</taxon>
        <taxon>Cryptobasidiaceae</taxon>
        <taxon>Acaromyces</taxon>
    </lineage>
</organism>
<feature type="region of interest" description="Disordered" evidence="1">
    <location>
        <begin position="614"/>
        <end position="695"/>
    </location>
</feature>
<evidence type="ECO:0000313" key="2">
    <source>
        <dbReference type="EMBL" id="PWN91268.1"/>
    </source>
</evidence>
<feature type="compositionally biased region" description="Basic and acidic residues" evidence="1">
    <location>
        <begin position="672"/>
        <end position="684"/>
    </location>
</feature>
<feature type="region of interest" description="Disordered" evidence="1">
    <location>
        <begin position="1379"/>
        <end position="1412"/>
    </location>
</feature>
<reference evidence="2" key="1">
    <citation type="journal article" date="2018" name="Mol. Biol. Evol.">
        <title>Broad Genomic Sampling Reveals a Smut Pathogenic Ancestry of the Fungal Clade Ustilaginomycotina.</title>
        <authorList>
            <person name="Kijpornyongpan T."/>
            <person name="Mondo S.J."/>
            <person name="Barry K."/>
            <person name="Sandor L."/>
            <person name="Lee J."/>
            <person name="Lipzen A."/>
            <person name="Pangilinan J."/>
            <person name="LaButti K."/>
            <person name="Hainaut M."/>
            <person name="Henrissat B."/>
            <person name="Grigoriev I.V."/>
            <person name="Spatafora J.W."/>
            <person name="Aime M.C."/>
        </authorList>
    </citation>
    <scope>NUCLEOTIDE SEQUENCE [LARGE SCALE GENOMIC DNA]</scope>
    <source>
        <strain evidence="2">MCA 4198</strain>
    </source>
</reference>
<dbReference type="STRING" id="215250.A0A316YRH3"/>
<sequence length="1536" mass="166197">MSHRPLVLQIRARGQRYARLVAVDGGASTATPTSFETVRTKVHDAFCVGGKLEDGAEGYALAYLDKDYGDEVAIASEEEWQAYMLLAGGESAEQAPAVVRRFDWVPLRELGVGDRKDAISARSSSRQTVPTIGHQNPYSALPVKNKVGEQATKQSQQSTPAQEPPAPPQYAFQSIEPQKVGDREERLRKENEMRRNFEQQMAQVHNGRQEQTQDEQEPQATTGNDEARDEEPKEMTAFERMMARSRAQGEALNHTFGTLQARRAGNAPTPRQEEVQQQAAPVDESASHTTSHDSAPQPREGSKSNDDRVDKQNEYLADRWLERLQQMGHGGQSSPYARLRGDKARQQSQEGEASLQDPTTSSHTSLRFEQPTSSEVEGYQIISPADRPPQQPSAIPMMVPRVPSYPDVVDTAAEFQTAHIETQVGQQHQPQWQPFPSVSRPPSRQDGSRPSSTFRSRASSSGVPFLGNQQGGRSGSILSLRAISGAVVRTNAAHVAANEPSSSVVPGSSAASATDEGVLGGTETPNRFGSFGRRYKGKSSALSSSRSRKLSVRSLTEALLHKAPASSASSLAFSSEEASSSAAASTSEQRPRMHARHLSWKGLTRDVGAMKNSLLSSKGPINARDHDSSSTVASVSHLQGADTATERKNLEVGEQGGPGDIEPDTAQASQPMERRGDNAADKSRPSLLRASQSAPLSATAVNLTPAGGITLHISSVGRFPAVHRNSLSGDALGNTPVPKDLFDLMLPRELRVACMRALVRLHEEEHDRLVETGQWRGNRARQARHYGREAAMRELVRLSRVSKTWHSLLFDGQLWSEVDASLVAGMSNGTLLRIVKNSGAFVKHLSLSGRAELEANTIAALGTQQRNSPSSPSSHRPARDVVIATGRKRATRKLSLLNEKEQLSLLGLATSLSSLTTINLQGCKTLTSRALHHLLVRTPNLGQALLADVPAVTNESLVLLGVTVPKLTKLDISRCANATASGLMNFLLAAQQQTYLEREQEHQHEYGVQHQQLRLSELHCPGLLGVDETLLATMGQALPELRSLDLSYCLGLRDSAIEAFVAHSGPVKISSLKGKSVINGQRHHHRETLLEGSYVSLTPRQAGGNIASDDIHYRRLFPQLGHLNLSSCRHLTDRACTLLAHAVPQLEILEMANIGAGIKDAGLVRLFETTPKIRMVDLEGATDITALTMEAITPEAAYVESLGLDPEGMGDGSNATGGTGAGGVAVGGLGLRSAARRSLRRALAIEHQPDTSASATVGRRSYRQSIPPPGSQLTHLVISHANLVDAASLLQLIRRCPKLIHLEADDTRANEAVAREFVMLARERHKRGSYISLVDCRGLTLAVNRELNSCAAIRPRQGMRGHRWAKDLAITYEDPDVDPFAANSTTDDAGTSQQEGTSGSAPSPSTSRHRGGNQELALQSLSTYGECEPDMVVFKSFWGWEAVDVRLKARKKLEAKRSLSSSQSRSASISAVLGLGLGIGIVTGTREAGHYDEENGGDGQQQQQQQQGQPQRWGRLSTNLLTPGDEADDARGCLIM</sequence>
<accession>A0A316YRH3</accession>